<dbReference type="EMBL" id="JYDR01000114">
    <property type="protein sequence ID" value="KRY68304.1"/>
    <property type="molecule type" value="Genomic_DNA"/>
</dbReference>
<accession>A0A0V1E379</accession>
<evidence type="ECO:0000313" key="2">
    <source>
        <dbReference type="Proteomes" id="UP000054632"/>
    </source>
</evidence>
<proteinExistence type="predicted"/>
<reference evidence="1 2" key="1">
    <citation type="submission" date="2015-01" db="EMBL/GenBank/DDBJ databases">
        <title>Evolution of Trichinella species and genotypes.</title>
        <authorList>
            <person name="Korhonen P.K."/>
            <person name="Edoardo P."/>
            <person name="Giuseppe L.R."/>
            <person name="Gasser R.B."/>
        </authorList>
    </citation>
    <scope>NUCLEOTIDE SEQUENCE [LARGE SCALE GENOMIC DNA]</scope>
    <source>
        <strain evidence="1">ISS13</strain>
    </source>
</reference>
<sequence>MLYLVQQQLCNVDDVGCAAADDYLVFSALIIFVSRGIDWPVPINTVACRGDNRPSVRFNTTPRACFDAYY</sequence>
<organism evidence="1 2">
    <name type="scientific">Trichinella pseudospiralis</name>
    <name type="common">Parasitic roundworm</name>
    <dbReference type="NCBI Taxonomy" id="6337"/>
    <lineage>
        <taxon>Eukaryota</taxon>
        <taxon>Metazoa</taxon>
        <taxon>Ecdysozoa</taxon>
        <taxon>Nematoda</taxon>
        <taxon>Enoplea</taxon>
        <taxon>Dorylaimia</taxon>
        <taxon>Trichinellida</taxon>
        <taxon>Trichinellidae</taxon>
        <taxon>Trichinella</taxon>
    </lineage>
</organism>
<evidence type="ECO:0000313" key="1">
    <source>
        <dbReference type="EMBL" id="KRY68304.1"/>
    </source>
</evidence>
<name>A0A0V1E379_TRIPS</name>
<comment type="caution">
    <text evidence="1">The sequence shown here is derived from an EMBL/GenBank/DDBJ whole genome shotgun (WGS) entry which is preliminary data.</text>
</comment>
<dbReference type="Proteomes" id="UP000054632">
    <property type="component" value="Unassembled WGS sequence"/>
</dbReference>
<gene>
    <name evidence="1" type="ORF">T4A_7604</name>
</gene>
<protein>
    <submittedName>
        <fullName evidence="1">Uncharacterized protein</fullName>
    </submittedName>
</protein>
<dbReference type="AlphaFoldDB" id="A0A0V1E379"/>